<evidence type="ECO:0000313" key="1">
    <source>
        <dbReference type="Proteomes" id="UP000050741"/>
    </source>
</evidence>
<dbReference type="WBParaSite" id="GPLIN_000198900">
    <property type="protein sequence ID" value="GPLIN_000198900"/>
    <property type="gene ID" value="GPLIN_000198900"/>
</dbReference>
<reference evidence="2" key="3">
    <citation type="submission" date="2016-06" db="UniProtKB">
        <authorList>
            <consortium name="WormBaseParasite"/>
        </authorList>
    </citation>
    <scope>IDENTIFICATION</scope>
</reference>
<reference evidence="1" key="1">
    <citation type="submission" date="2013-12" db="EMBL/GenBank/DDBJ databases">
        <authorList>
            <person name="Aslett M."/>
        </authorList>
    </citation>
    <scope>NUCLEOTIDE SEQUENCE [LARGE SCALE GENOMIC DNA]</scope>
    <source>
        <strain evidence="1">Lindley</strain>
    </source>
</reference>
<dbReference type="AlphaFoldDB" id="A0A183BN04"/>
<evidence type="ECO:0000313" key="2">
    <source>
        <dbReference type="WBParaSite" id="GPLIN_000198900"/>
    </source>
</evidence>
<sequence length="85" mass="9423">MDFSAKNHIFADPPSPPGLVSVDDEERPLPIRQLAQIKALNAKNDELRKGHLCAEAVRPYILRALRKFVYAAEIGSVSVLPSEQL</sequence>
<protein>
    <submittedName>
        <fullName evidence="2">Uncharacterized protein</fullName>
    </submittedName>
</protein>
<organism evidence="1 2">
    <name type="scientific">Globodera pallida</name>
    <name type="common">Potato cyst nematode worm</name>
    <name type="synonym">Heterodera pallida</name>
    <dbReference type="NCBI Taxonomy" id="36090"/>
    <lineage>
        <taxon>Eukaryota</taxon>
        <taxon>Metazoa</taxon>
        <taxon>Ecdysozoa</taxon>
        <taxon>Nematoda</taxon>
        <taxon>Chromadorea</taxon>
        <taxon>Rhabditida</taxon>
        <taxon>Tylenchina</taxon>
        <taxon>Tylenchomorpha</taxon>
        <taxon>Tylenchoidea</taxon>
        <taxon>Heteroderidae</taxon>
        <taxon>Heteroderinae</taxon>
        <taxon>Globodera</taxon>
    </lineage>
</organism>
<proteinExistence type="predicted"/>
<accession>A0A183BN04</accession>
<keyword evidence="1" id="KW-1185">Reference proteome</keyword>
<name>A0A183BN04_GLOPA</name>
<dbReference type="Proteomes" id="UP000050741">
    <property type="component" value="Unassembled WGS sequence"/>
</dbReference>
<reference evidence="1" key="2">
    <citation type="submission" date="2014-05" db="EMBL/GenBank/DDBJ databases">
        <title>The genome and life-stage specific transcriptomes of Globodera pallida elucidate key aspects of plant parasitism by a cyst nematode.</title>
        <authorList>
            <person name="Cotton J.A."/>
            <person name="Lilley C.J."/>
            <person name="Jones L.M."/>
            <person name="Kikuchi T."/>
            <person name="Reid A.J."/>
            <person name="Thorpe P."/>
            <person name="Tsai I.J."/>
            <person name="Beasley H."/>
            <person name="Blok V."/>
            <person name="Cock P.J.A."/>
            <person name="Van den Akker S.E."/>
            <person name="Holroyd N."/>
            <person name="Hunt M."/>
            <person name="Mantelin S."/>
            <person name="Naghra H."/>
            <person name="Pain A."/>
            <person name="Palomares-Rius J.E."/>
            <person name="Zarowiecki M."/>
            <person name="Berriman M."/>
            <person name="Jones J.T."/>
            <person name="Urwin P.E."/>
        </authorList>
    </citation>
    <scope>NUCLEOTIDE SEQUENCE [LARGE SCALE GENOMIC DNA]</scope>
    <source>
        <strain evidence="1">Lindley</strain>
    </source>
</reference>